<dbReference type="Proteomes" id="UP000595278">
    <property type="component" value="Chromosome"/>
</dbReference>
<dbReference type="InterPro" id="IPR036286">
    <property type="entry name" value="LexA/Signal_pep-like_sf"/>
</dbReference>
<evidence type="ECO:0000259" key="1">
    <source>
        <dbReference type="Pfam" id="PF00717"/>
    </source>
</evidence>
<gene>
    <name evidence="2" type="ORF">JHT90_06855</name>
</gene>
<name>A0A974RZD2_9GAMM</name>
<organism evidence="2 3">
    <name type="scientific">Entomomonas asaccharolytica</name>
    <dbReference type="NCBI Taxonomy" id="2785331"/>
    <lineage>
        <taxon>Bacteria</taxon>
        <taxon>Pseudomonadati</taxon>
        <taxon>Pseudomonadota</taxon>
        <taxon>Gammaproteobacteria</taxon>
        <taxon>Pseudomonadales</taxon>
        <taxon>Pseudomonadaceae</taxon>
        <taxon>Entomomonas</taxon>
    </lineage>
</organism>
<dbReference type="CDD" id="cd06529">
    <property type="entry name" value="S24_LexA-like"/>
    <property type="match status" value="1"/>
</dbReference>
<feature type="domain" description="Peptidase S24/S26A/S26B/S26C" evidence="1">
    <location>
        <begin position="25"/>
        <end position="125"/>
    </location>
</feature>
<proteinExistence type="predicted"/>
<evidence type="ECO:0000313" key="2">
    <source>
        <dbReference type="EMBL" id="QQP86959.1"/>
    </source>
</evidence>
<evidence type="ECO:0000313" key="3">
    <source>
        <dbReference type="Proteomes" id="UP000595278"/>
    </source>
</evidence>
<dbReference type="Pfam" id="PF00717">
    <property type="entry name" value="Peptidase_S24"/>
    <property type="match status" value="1"/>
</dbReference>
<accession>A0A974RZD2</accession>
<sequence>MVSCNELDFLGSLSKDNKFIPLASETVRAGNPIETNAFIEQFISLSEHLSLDPVTTYFFRSAVTIKKMGIFDNDILIVDRKLNIKRDAIVIAYHTIDEVSLRKVVYYQDQVFLTSPNLPVIEYSDHQQIWGVVRFNVHSFKRNK</sequence>
<dbReference type="InterPro" id="IPR039418">
    <property type="entry name" value="LexA-like"/>
</dbReference>
<dbReference type="EMBL" id="CP067393">
    <property type="protein sequence ID" value="QQP86959.1"/>
    <property type="molecule type" value="Genomic_DNA"/>
</dbReference>
<dbReference type="Gene3D" id="2.10.109.10">
    <property type="entry name" value="Umud Fragment, subunit A"/>
    <property type="match status" value="1"/>
</dbReference>
<dbReference type="AlphaFoldDB" id="A0A974RZD2"/>
<dbReference type="InterPro" id="IPR015927">
    <property type="entry name" value="Peptidase_S24_S26A/B/C"/>
</dbReference>
<protein>
    <recommendedName>
        <fullName evidence="1">Peptidase S24/S26A/S26B/S26C domain-containing protein</fullName>
    </recommendedName>
</protein>
<dbReference type="SUPFAM" id="SSF51306">
    <property type="entry name" value="LexA/Signal peptidase"/>
    <property type="match status" value="1"/>
</dbReference>
<reference evidence="2 3" key="1">
    <citation type="submission" date="2021-01" db="EMBL/GenBank/DDBJ databases">
        <title>Entomomonas sp. F2A isolated from a house cricket (Acheta domesticus).</title>
        <authorList>
            <person name="Spergser J."/>
            <person name="Busse H.-J."/>
        </authorList>
    </citation>
    <scope>NUCLEOTIDE SEQUENCE [LARGE SCALE GENOMIC DNA]</scope>
    <source>
        <strain evidence="2 3">F2A</strain>
    </source>
</reference>
<keyword evidence="3" id="KW-1185">Reference proteome</keyword>
<dbReference type="RefSeq" id="WP_201095478.1">
    <property type="nucleotide sequence ID" value="NZ_CP067393.1"/>
</dbReference>
<dbReference type="KEGG" id="eaz:JHT90_06855"/>